<keyword evidence="4 5" id="KW-0472">Membrane</keyword>
<dbReference type="PANTHER" id="PTHR23291">
    <property type="entry name" value="BAX INHIBITOR-RELATED"/>
    <property type="match status" value="1"/>
</dbReference>
<evidence type="ECO:0000256" key="5">
    <source>
        <dbReference type="RuleBase" id="RU004379"/>
    </source>
</evidence>
<comment type="similarity">
    <text evidence="5">Belongs to the BI1 family.</text>
</comment>
<feature type="transmembrane region" description="Helical" evidence="5">
    <location>
        <begin position="185"/>
        <end position="204"/>
    </location>
</feature>
<name>A0AAN9AT55_9CAEN</name>
<reference evidence="6 7" key="1">
    <citation type="submission" date="2024-02" db="EMBL/GenBank/DDBJ databases">
        <title>Chromosome-scale genome assembly of the rough periwinkle Littorina saxatilis.</title>
        <authorList>
            <person name="De Jode A."/>
            <person name="Faria R."/>
            <person name="Formenti G."/>
            <person name="Sims Y."/>
            <person name="Smith T.P."/>
            <person name="Tracey A."/>
            <person name="Wood J.M.D."/>
            <person name="Zagrodzka Z.B."/>
            <person name="Johannesson K."/>
            <person name="Butlin R.K."/>
            <person name="Leder E.H."/>
        </authorList>
    </citation>
    <scope>NUCLEOTIDE SEQUENCE [LARGE SCALE GENOMIC DNA]</scope>
    <source>
        <strain evidence="6">Snail1</strain>
        <tissue evidence="6">Muscle</tissue>
    </source>
</reference>
<protein>
    <submittedName>
        <fullName evidence="6">Uncharacterized protein</fullName>
    </submittedName>
</protein>
<evidence type="ECO:0000313" key="6">
    <source>
        <dbReference type="EMBL" id="KAK7092850.1"/>
    </source>
</evidence>
<evidence type="ECO:0000256" key="4">
    <source>
        <dbReference type="ARBA" id="ARBA00023136"/>
    </source>
</evidence>
<dbReference type="Proteomes" id="UP001374579">
    <property type="component" value="Unassembled WGS sequence"/>
</dbReference>
<evidence type="ECO:0000313" key="7">
    <source>
        <dbReference type="Proteomes" id="UP001374579"/>
    </source>
</evidence>
<feature type="transmembrane region" description="Helical" evidence="5">
    <location>
        <begin position="158"/>
        <end position="179"/>
    </location>
</feature>
<comment type="subcellular location">
    <subcellularLocation>
        <location evidence="1">Membrane</location>
        <topology evidence="1">Multi-pass membrane protein</topology>
    </subcellularLocation>
</comment>
<keyword evidence="7" id="KW-1185">Reference proteome</keyword>
<keyword evidence="2 5" id="KW-0812">Transmembrane</keyword>
<feature type="transmembrane region" description="Helical" evidence="5">
    <location>
        <begin position="101"/>
        <end position="119"/>
    </location>
</feature>
<organism evidence="6 7">
    <name type="scientific">Littorina saxatilis</name>
    <dbReference type="NCBI Taxonomy" id="31220"/>
    <lineage>
        <taxon>Eukaryota</taxon>
        <taxon>Metazoa</taxon>
        <taxon>Spiralia</taxon>
        <taxon>Lophotrochozoa</taxon>
        <taxon>Mollusca</taxon>
        <taxon>Gastropoda</taxon>
        <taxon>Caenogastropoda</taxon>
        <taxon>Littorinimorpha</taxon>
        <taxon>Littorinoidea</taxon>
        <taxon>Littorinidae</taxon>
        <taxon>Littorina</taxon>
    </lineage>
</organism>
<keyword evidence="3 5" id="KW-1133">Transmembrane helix</keyword>
<dbReference type="Pfam" id="PF01027">
    <property type="entry name" value="Bax1-I"/>
    <property type="match status" value="1"/>
</dbReference>
<dbReference type="EMBL" id="JBAMIC010000021">
    <property type="protein sequence ID" value="KAK7092850.1"/>
    <property type="molecule type" value="Genomic_DNA"/>
</dbReference>
<dbReference type="InterPro" id="IPR006214">
    <property type="entry name" value="Bax_inhibitor_1-related"/>
</dbReference>
<dbReference type="GO" id="GO:0016020">
    <property type="term" value="C:membrane"/>
    <property type="evidence" value="ECO:0007669"/>
    <property type="project" value="UniProtKB-SubCell"/>
</dbReference>
<feature type="transmembrane region" description="Helical" evidence="5">
    <location>
        <begin position="225"/>
        <end position="248"/>
    </location>
</feature>
<feature type="transmembrane region" description="Helical" evidence="5">
    <location>
        <begin position="38"/>
        <end position="58"/>
    </location>
</feature>
<gene>
    <name evidence="6" type="ORF">V1264_008534</name>
</gene>
<evidence type="ECO:0000256" key="3">
    <source>
        <dbReference type="ARBA" id="ARBA00022989"/>
    </source>
</evidence>
<feature type="transmembrane region" description="Helical" evidence="5">
    <location>
        <begin position="125"/>
        <end position="146"/>
    </location>
</feature>
<accession>A0AAN9AT55</accession>
<dbReference type="PANTHER" id="PTHR23291:SF47">
    <property type="entry name" value="TRANSMEMBRANE BAX INHIBITOR MOTIF CONTAINING 7"/>
    <property type="match status" value="1"/>
</dbReference>
<feature type="transmembrane region" description="Helical" evidence="5">
    <location>
        <begin position="70"/>
        <end position="89"/>
    </location>
</feature>
<comment type="caution">
    <text evidence="6">The sequence shown here is derived from an EMBL/GenBank/DDBJ whole genome shotgun (WGS) entry which is preliminary data.</text>
</comment>
<proteinExistence type="inferred from homology"/>
<evidence type="ECO:0000256" key="1">
    <source>
        <dbReference type="ARBA" id="ARBA00004141"/>
    </source>
</evidence>
<dbReference type="CDD" id="cd10428">
    <property type="entry name" value="LFG_like"/>
    <property type="match status" value="1"/>
</dbReference>
<dbReference type="AlphaFoldDB" id="A0AAN9AT55"/>
<sequence>MAPGNASKYDEEAGQRSETDMSIIFSDTSIRHAFIRKVYLILTSQLLITFALIATFMFVEPLKEYVQKHIWVSIFALMVFMGTFFTLACVESCRRNYPNNYILLLIFTLAMGTFAAITASTYDVLVVLIAVGITAFITFSLTLFAMQTKIDFTLCSGVLFVCVIVLIGFGLVVSIANFLFGFNKILIMVYSALSALLFSVFLVYDTQLILGGRREQLSEEEYVLAAMNLYVDIMYLFLDMLRLVGFAMGNN</sequence>
<evidence type="ECO:0000256" key="2">
    <source>
        <dbReference type="ARBA" id="ARBA00022692"/>
    </source>
</evidence>